<dbReference type="PANTHER" id="PTHR12876">
    <property type="entry name" value="N4BP1-RELATED"/>
    <property type="match status" value="1"/>
</dbReference>
<keyword evidence="3" id="KW-1185">Reference proteome</keyword>
<accession>A0AAV0WNI0</accession>
<evidence type="ECO:0000259" key="1">
    <source>
        <dbReference type="Pfam" id="PF11977"/>
    </source>
</evidence>
<name>A0AAV0WNI0_9HEMI</name>
<dbReference type="InterPro" id="IPR021869">
    <property type="entry name" value="RNase_Zc3h12_NYN"/>
</dbReference>
<feature type="domain" description="RNase NYN" evidence="1">
    <location>
        <begin position="268"/>
        <end position="413"/>
    </location>
</feature>
<organism evidence="2 3">
    <name type="scientific">Macrosiphum euphorbiae</name>
    <name type="common">potato aphid</name>
    <dbReference type="NCBI Taxonomy" id="13131"/>
    <lineage>
        <taxon>Eukaryota</taxon>
        <taxon>Metazoa</taxon>
        <taxon>Ecdysozoa</taxon>
        <taxon>Arthropoda</taxon>
        <taxon>Hexapoda</taxon>
        <taxon>Insecta</taxon>
        <taxon>Pterygota</taxon>
        <taxon>Neoptera</taxon>
        <taxon>Paraneoptera</taxon>
        <taxon>Hemiptera</taxon>
        <taxon>Sternorrhyncha</taxon>
        <taxon>Aphidomorpha</taxon>
        <taxon>Aphidoidea</taxon>
        <taxon>Aphididae</taxon>
        <taxon>Macrosiphini</taxon>
        <taxon>Macrosiphum</taxon>
    </lineage>
</organism>
<comment type="caution">
    <text evidence="2">The sequence shown here is derived from an EMBL/GenBank/DDBJ whole genome shotgun (WGS) entry which is preliminary data.</text>
</comment>
<dbReference type="EMBL" id="CARXXK010000002">
    <property type="protein sequence ID" value="CAI6357368.1"/>
    <property type="molecule type" value="Genomic_DNA"/>
</dbReference>
<dbReference type="GO" id="GO:0036464">
    <property type="term" value="C:cytoplasmic ribonucleoprotein granule"/>
    <property type="evidence" value="ECO:0007669"/>
    <property type="project" value="TreeGrafter"/>
</dbReference>
<proteinExistence type="predicted"/>
<dbReference type="Gene3D" id="3.40.50.11980">
    <property type="match status" value="1"/>
</dbReference>
<sequence length="426" mass="48363">MMGKVKNRRRSLKLFKRWSVKNSKRLIVKEMTSKMVAVDVIEDNIDNSLSTDKLKSIKTVSSKVTVPNITNHEIIDIIDIAGDDSTFENPPTINKKKTALNINNHEIIDITDTTTSSNTNEGAHKQFSSHTISFNDDDDDIQIIYVRTCDQNKSIELITLSDQSDDENTSNQEFVEKPNSFKSMHKRLGVPTKGTYKSSYNSPLCNLKRKREEVNVTKLGDNLGGFITDTQKNSSNSQNVITLEKNPVKKFKPQVSSTGTTFRTKRKLRPIIIDGLNIGFSHGSGTFSARGIELCIQYFTYLGHTNIIAFIPQHRKGTPGSTTNTILNNLFKKGQVCFTPSRVVKNRRMTCHDDRIILNYAHKCNGVVVSNDNYRDFYDESEAFKEIIGNRQVMVTFVRDDIIVPEDQYNRRSTIRTLSDILCFPE</sequence>
<dbReference type="GO" id="GO:0005634">
    <property type="term" value="C:nucleus"/>
    <property type="evidence" value="ECO:0007669"/>
    <property type="project" value="TreeGrafter"/>
</dbReference>
<dbReference type="FunFam" id="3.40.50.11980:FF:000001">
    <property type="entry name" value="ZC3H12A isoform 1"/>
    <property type="match status" value="1"/>
</dbReference>
<dbReference type="GO" id="GO:0003729">
    <property type="term" value="F:mRNA binding"/>
    <property type="evidence" value="ECO:0007669"/>
    <property type="project" value="TreeGrafter"/>
</dbReference>
<dbReference type="Pfam" id="PF11977">
    <property type="entry name" value="RNase_Zc3h12a"/>
    <property type="match status" value="1"/>
</dbReference>
<protein>
    <recommendedName>
        <fullName evidence="1">RNase NYN domain-containing protein</fullName>
    </recommendedName>
</protein>
<evidence type="ECO:0000313" key="2">
    <source>
        <dbReference type="EMBL" id="CAI6357368.1"/>
    </source>
</evidence>
<dbReference type="AlphaFoldDB" id="A0AAV0WNI0"/>
<evidence type="ECO:0000313" key="3">
    <source>
        <dbReference type="Proteomes" id="UP001160148"/>
    </source>
</evidence>
<gene>
    <name evidence="2" type="ORF">MEUPH1_LOCUS12998</name>
</gene>
<dbReference type="InterPro" id="IPR051101">
    <property type="entry name" value="ZC3H12/N4BP1_RNase_Reg"/>
</dbReference>
<reference evidence="2 3" key="1">
    <citation type="submission" date="2023-01" db="EMBL/GenBank/DDBJ databases">
        <authorList>
            <person name="Whitehead M."/>
        </authorList>
    </citation>
    <scope>NUCLEOTIDE SEQUENCE [LARGE SCALE GENOMIC DNA]</scope>
</reference>
<dbReference type="Proteomes" id="UP001160148">
    <property type="component" value="Unassembled WGS sequence"/>
</dbReference>
<dbReference type="GO" id="GO:0004521">
    <property type="term" value="F:RNA endonuclease activity"/>
    <property type="evidence" value="ECO:0007669"/>
    <property type="project" value="TreeGrafter"/>
</dbReference>
<dbReference type="PANTHER" id="PTHR12876:SF35">
    <property type="entry name" value="LD08718P-RELATED"/>
    <property type="match status" value="1"/>
</dbReference>